<dbReference type="Gene3D" id="2.60.120.600">
    <property type="entry name" value="Domain of unknown function DUF1214, C-terminal domain"/>
    <property type="match status" value="1"/>
</dbReference>
<evidence type="ECO:0000313" key="4">
    <source>
        <dbReference type="EMBL" id="KAF2723539.1"/>
    </source>
</evidence>
<dbReference type="InterPro" id="IPR010679">
    <property type="entry name" value="DUF1254"/>
</dbReference>
<evidence type="ECO:0000259" key="3">
    <source>
        <dbReference type="Pfam" id="PF06863"/>
    </source>
</evidence>
<accession>A0A9P4UR47</accession>
<dbReference type="SUPFAM" id="SSF160935">
    <property type="entry name" value="VPA0735-like"/>
    <property type="match status" value="1"/>
</dbReference>
<gene>
    <name evidence="4" type="ORF">K431DRAFT_282981</name>
</gene>
<name>A0A9P4UR47_9PEZI</name>
<feature type="signal peptide" evidence="1">
    <location>
        <begin position="1"/>
        <end position="15"/>
    </location>
</feature>
<dbReference type="Proteomes" id="UP000799441">
    <property type="component" value="Unassembled WGS sequence"/>
</dbReference>
<evidence type="ECO:0000313" key="5">
    <source>
        <dbReference type="Proteomes" id="UP000799441"/>
    </source>
</evidence>
<dbReference type="InterPro" id="IPR037049">
    <property type="entry name" value="DUF1214_C_sf"/>
</dbReference>
<keyword evidence="1" id="KW-0732">Signal</keyword>
<dbReference type="PANTHER" id="PTHR36509:SF2">
    <property type="entry name" value="BLL3101 PROTEIN"/>
    <property type="match status" value="1"/>
</dbReference>
<proteinExistence type="predicted"/>
<reference evidence="4" key="1">
    <citation type="journal article" date="2020" name="Stud. Mycol.">
        <title>101 Dothideomycetes genomes: a test case for predicting lifestyles and emergence of pathogens.</title>
        <authorList>
            <person name="Haridas S."/>
            <person name="Albert R."/>
            <person name="Binder M."/>
            <person name="Bloem J."/>
            <person name="Labutti K."/>
            <person name="Salamov A."/>
            <person name="Andreopoulos B."/>
            <person name="Baker S."/>
            <person name="Barry K."/>
            <person name="Bills G."/>
            <person name="Bluhm B."/>
            <person name="Cannon C."/>
            <person name="Castanera R."/>
            <person name="Culley D."/>
            <person name="Daum C."/>
            <person name="Ezra D."/>
            <person name="Gonzalez J."/>
            <person name="Henrissat B."/>
            <person name="Kuo A."/>
            <person name="Liang C."/>
            <person name="Lipzen A."/>
            <person name="Lutzoni F."/>
            <person name="Magnuson J."/>
            <person name="Mondo S."/>
            <person name="Nolan M."/>
            <person name="Ohm R."/>
            <person name="Pangilinan J."/>
            <person name="Park H.-J."/>
            <person name="Ramirez L."/>
            <person name="Alfaro M."/>
            <person name="Sun H."/>
            <person name="Tritt A."/>
            <person name="Yoshinaga Y."/>
            <person name="Zwiers L.-H."/>
            <person name="Turgeon B."/>
            <person name="Goodwin S."/>
            <person name="Spatafora J."/>
            <person name="Crous P."/>
            <person name="Grigoriev I."/>
        </authorList>
    </citation>
    <scope>NUCLEOTIDE SEQUENCE</scope>
    <source>
        <strain evidence="4">CBS 116435</strain>
    </source>
</reference>
<evidence type="ECO:0008006" key="6">
    <source>
        <dbReference type="Google" id="ProtNLM"/>
    </source>
</evidence>
<dbReference type="PANTHER" id="PTHR36509">
    <property type="entry name" value="BLL3101 PROTEIN"/>
    <property type="match status" value="1"/>
</dbReference>
<protein>
    <recommendedName>
        <fullName evidence="6">DUF1254 domain-containing protein</fullName>
    </recommendedName>
</protein>
<keyword evidence="5" id="KW-1185">Reference proteome</keyword>
<dbReference type="OrthoDB" id="2018906at2759"/>
<evidence type="ECO:0000259" key="2">
    <source>
        <dbReference type="Pfam" id="PF06742"/>
    </source>
</evidence>
<feature type="chain" id="PRO_5040379089" description="DUF1254 domain-containing protein" evidence="1">
    <location>
        <begin position="16"/>
        <end position="515"/>
    </location>
</feature>
<dbReference type="Pfam" id="PF06863">
    <property type="entry name" value="DUF1254"/>
    <property type="match status" value="1"/>
</dbReference>
<dbReference type="AlphaFoldDB" id="A0A9P4UR47"/>
<dbReference type="Pfam" id="PF06742">
    <property type="entry name" value="DUF1214"/>
    <property type="match status" value="1"/>
</dbReference>
<dbReference type="Gene3D" id="2.60.40.1610">
    <property type="entry name" value="Domain of unknown function DUF1254"/>
    <property type="match status" value="1"/>
</dbReference>
<dbReference type="InterPro" id="IPR037050">
    <property type="entry name" value="DUF1254_sf"/>
</dbReference>
<organism evidence="4 5">
    <name type="scientific">Polychaeton citri CBS 116435</name>
    <dbReference type="NCBI Taxonomy" id="1314669"/>
    <lineage>
        <taxon>Eukaryota</taxon>
        <taxon>Fungi</taxon>
        <taxon>Dikarya</taxon>
        <taxon>Ascomycota</taxon>
        <taxon>Pezizomycotina</taxon>
        <taxon>Dothideomycetes</taxon>
        <taxon>Dothideomycetidae</taxon>
        <taxon>Capnodiales</taxon>
        <taxon>Capnodiaceae</taxon>
        <taxon>Polychaeton</taxon>
    </lineage>
</organism>
<dbReference type="EMBL" id="MU003776">
    <property type="protein sequence ID" value="KAF2723539.1"/>
    <property type="molecule type" value="Genomic_DNA"/>
</dbReference>
<comment type="caution">
    <text evidence="4">The sequence shown here is derived from an EMBL/GenBank/DDBJ whole genome shotgun (WGS) entry which is preliminary data.</text>
</comment>
<sequence>MRTLIILSILHYALGLTHTSQQDATIFSLLYGYPLLAWEQLAAPLVYSSLGVNQLHHGRELQTASSDLVVKPNADTLYSVMIYDLSHNDVIITMPNISDSQFALFGYFDLYGNNFVNIGPNNSENAGSYRLVRRPNNTALSGFHVGDSDSSAVQGTIYSPATYGSLFIRWLVNATNLESIYAYQNATEIRNATKLTPTTNLPYLSSLLPINNSSTVAEKALDLLAKFAAVDGPETVSDTQSVNGNLTLAGVSDGIYTPVKNASIAQANQTALLQAEDAFENAQTELGNGWSMVNLDDTGDFGTKYSLRTAVASSLYIMVKAPYAIYPEWTNGSSSGATSGSDSIVIGANESYIYTFSAKPPIRSLGFWSVTAYHKDYLVPNDLGVYTLGDRSNITYPNGQLVYGTNASVSSGEFQILIQPADLPPPANWTNNWLPAPSGGGSMSAALRFYGGEDDLLTGAYIYPKVTKQAAIIGSRTASNGTASIPYTNSAGMVTTWNYMLLISFLSLLTLCSIL</sequence>
<feature type="domain" description="DUF1254" evidence="3">
    <location>
        <begin position="52"/>
        <end position="189"/>
    </location>
</feature>
<dbReference type="InterPro" id="IPR010621">
    <property type="entry name" value="DUF1214"/>
</dbReference>
<evidence type="ECO:0000256" key="1">
    <source>
        <dbReference type="SAM" id="SignalP"/>
    </source>
</evidence>
<feature type="domain" description="DUF1214" evidence="2">
    <location>
        <begin position="345"/>
        <end position="452"/>
    </location>
</feature>